<keyword evidence="3 6" id="KW-0560">Oxidoreductase</keyword>
<dbReference type="Gene3D" id="1.20.1290.10">
    <property type="entry name" value="AhpD-like"/>
    <property type="match status" value="1"/>
</dbReference>
<dbReference type="GO" id="GO:0015036">
    <property type="term" value="F:disulfide oxidoreductase activity"/>
    <property type="evidence" value="ECO:0007669"/>
    <property type="project" value="TreeGrafter"/>
</dbReference>
<feature type="domain" description="Carboxymuconolactone decarboxylase-like" evidence="7">
    <location>
        <begin position="100"/>
        <end position="174"/>
    </location>
</feature>
<evidence type="ECO:0000256" key="4">
    <source>
        <dbReference type="ARBA" id="ARBA00023157"/>
    </source>
</evidence>
<reference evidence="8 9" key="1">
    <citation type="submission" date="2017-01" db="EMBL/GenBank/DDBJ databases">
        <authorList>
            <person name="Mah S.A."/>
            <person name="Swanson W.J."/>
            <person name="Moy G.W."/>
            <person name="Vacquier V.D."/>
        </authorList>
    </citation>
    <scope>NUCLEOTIDE SEQUENCE [LARGE SCALE GENOMIC DNA]</scope>
    <source>
        <strain evidence="8 9">DSM 45758</strain>
    </source>
</reference>
<dbReference type="HAMAP" id="MF_01676">
    <property type="entry name" value="AhpD"/>
    <property type="match status" value="1"/>
</dbReference>
<dbReference type="EMBL" id="FTNF01000006">
    <property type="protein sequence ID" value="SIR10424.1"/>
    <property type="molecule type" value="Genomic_DNA"/>
</dbReference>
<dbReference type="STRING" id="1198245.SAMN05444858_106177"/>
<feature type="disulfide bond" evidence="6">
    <location>
        <begin position="131"/>
        <end position="134"/>
    </location>
</feature>
<feature type="active site" description="Proton donor" evidence="6">
    <location>
        <position position="131"/>
    </location>
</feature>
<dbReference type="InterPro" id="IPR004674">
    <property type="entry name" value="AhpD"/>
</dbReference>
<evidence type="ECO:0000259" key="7">
    <source>
        <dbReference type="Pfam" id="PF02627"/>
    </source>
</evidence>
<comment type="similarity">
    <text evidence="6">Belongs to the AhpD family.</text>
</comment>
<evidence type="ECO:0000313" key="8">
    <source>
        <dbReference type="EMBL" id="SIR10424.1"/>
    </source>
</evidence>
<dbReference type="PANTHER" id="PTHR33930:SF7">
    <property type="entry name" value="ALKYL HYDROPEROXIDE REDUCTASE AHPD"/>
    <property type="match status" value="1"/>
</dbReference>
<accession>A0A1N6Y7A2</accession>
<dbReference type="GO" id="GO:0032843">
    <property type="term" value="F:hydroperoxide reductase activity"/>
    <property type="evidence" value="ECO:0007669"/>
    <property type="project" value="InterPro"/>
</dbReference>
<dbReference type="GO" id="GO:0006979">
    <property type="term" value="P:response to oxidative stress"/>
    <property type="evidence" value="ECO:0007669"/>
    <property type="project" value="InterPro"/>
</dbReference>
<proteinExistence type="inferred from homology"/>
<dbReference type="NCBIfam" id="TIGR00777">
    <property type="entry name" value="ahpD"/>
    <property type="match status" value="1"/>
</dbReference>
<evidence type="ECO:0000256" key="6">
    <source>
        <dbReference type="HAMAP-Rule" id="MF_01676"/>
    </source>
</evidence>
<dbReference type="OrthoDB" id="9801997at2"/>
<comment type="subunit">
    <text evidence="6">Homotrimer.</text>
</comment>
<comment type="function">
    <text evidence="6">Antioxidant protein with alkyl hydroperoxidase activity. Required for the reduction of the AhpC active site cysteine residues and for the regeneration of the AhpC enzyme activity.</text>
</comment>
<keyword evidence="4 6" id="KW-1015">Disulfide bond</keyword>
<comment type="catalytic activity">
    <reaction evidence="6">
        <text>N(6)-[(R)-dihydrolipoyl]-L-lysyl-[lipoyl-carrier protein] + a hydroperoxide = N(6)-[(R)-lipoyl]-L-lysyl-[lipoyl-carrier protein] + an alcohol + H2O</text>
        <dbReference type="Rhea" id="RHEA:62636"/>
        <dbReference type="Rhea" id="RHEA-COMP:10502"/>
        <dbReference type="Rhea" id="RHEA-COMP:16355"/>
        <dbReference type="ChEBI" id="CHEBI:15377"/>
        <dbReference type="ChEBI" id="CHEBI:30879"/>
        <dbReference type="ChEBI" id="CHEBI:35924"/>
        <dbReference type="ChEBI" id="CHEBI:83099"/>
        <dbReference type="ChEBI" id="CHEBI:83100"/>
        <dbReference type="EC" id="1.11.1.28"/>
    </reaction>
</comment>
<evidence type="ECO:0000256" key="3">
    <source>
        <dbReference type="ARBA" id="ARBA00023002"/>
    </source>
</evidence>
<sequence>MGVDGIRAGLPGYARDIALNLGSTVENSLLTPAQSWGTALACAVAARNPVVLREIAAEAAGHLTPEAVDAAKGAATIMAMTNVYYRSKHMLGDEAYRTIPARLRMQIVARPGVAKVDFELWCLAVSAVNGCEVCLESHEKKLRAAGVGADQVNEALRIASVVYATAVAYDAESALA</sequence>
<dbReference type="AlphaFoldDB" id="A0A1N6Y7A2"/>
<dbReference type="PANTHER" id="PTHR33930">
    <property type="entry name" value="ALKYL HYDROPEROXIDE REDUCTASE AHPD"/>
    <property type="match status" value="1"/>
</dbReference>
<dbReference type="SUPFAM" id="SSF69118">
    <property type="entry name" value="AhpD-like"/>
    <property type="match status" value="1"/>
</dbReference>
<keyword evidence="1 6" id="KW-0575">Peroxidase</keyword>
<dbReference type="InterPro" id="IPR029032">
    <property type="entry name" value="AhpD-like"/>
</dbReference>
<feature type="active site" description="Cysteine sulfenic acid (-SOH) intermediate" evidence="6">
    <location>
        <position position="134"/>
    </location>
</feature>
<keyword evidence="5 6" id="KW-0676">Redox-active center</keyword>
<dbReference type="GO" id="GO:0045454">
    <property type="term" value="P:cell redox homeostasis"/>
    <property type="evidence" value="ECO:0007669"/>
    <property type="project" value="TreeGrafter"/>
</dbReference>
<name>A0A1N6Y7A2_9ACTN</name>
<organism evidence="8 9">
    <name type="scientific">Micromonospora avicenniae</name>
    <dbReference type="NCBI Taxonomy" id="1198245"/>
    <lineage>
        <taxon>Bacteria</taxon>
        <taxon>Bacillati</taxon>
        <taxon>Actinomycetota</taxon>
        <taxon>Actinomycetes</taxon>
        <taxon>Micromonosporales</taxon>
        <taxon>Micromonosporaceae</taxon>
        <taxon>Micromonospora</taxon>
    </lineage>
</organism>
<feature type="disulfide bond" description="Interchain (with AhpC); in linked form" evidence="6">
    <location>
        <position position="134"/>
    </location>
</feature>
<dbReference type="NCBIfam" id="TIGR00778">
    <property type="entry name" value="ahpD_dom"/>
    <property type="match status" value="1"/>
</dbReference>
<dbReference type="EC" id="1.11.1.28" evidence="6"/>
<dbReference type="GO" id="GO:0051920">
    <property type="term" value="F:peroxiredoxin activity"/>
    <property type="evidence" value="ECO:0007669"/>
    <property type="project" value="InterPro"/>
</dbReference>
<evidence type="ECO:0000313" key="9">
    <source>
        <dbReference type="Proteomes" id="UP000186004"/>
    </source>
</evidence>
<gene>
    <name evidence="6" type="primary">ahpD</name>
    <name evidence="8" type="ORF">SAMN05444858_106177</name>
</gene>
<dbReference type="RefSeq" id="WP_076470452.1">
    <property type="nucleotide sequence ID" value="NZ_FTNF01000006.1"/>
</dbReference>
<dbReference type="InterPro" id="IPR003779">
    <property type="entry name" value="CMD-like"/>
</dbReference>
<dbReference type="InterPro" id="IPR004675">
    <property type="entry name" value="AhpD_core"/>
</dbReference>
<dbReference type="Pfam" id="PF02627">
    <property type="entry name" value="CMD"/>
    <property type="match status" value="1"/>
</dbReference>
<evidence type="ECO:0000256" key="2">
    <source>
        <dbReference type="ARBA" id="ARBA00022862"/>
    </source>
</evidence>
<protein>
    <recommendedName>
        <fullName evidence="6">Alkyl hydroperoxide reductase AhpD</fullName>
        <ecNumber evidence="6">1.11.1.28</ecNumber>
    </recommendedName>
    <alternativeName>
        <fullName evidence="6">Alkylhydroperoxidase AhpD</fullName>
    </alternativeName>
</protein>
<dbReference type="Proteomes" id="UP000186004">
    <property type="component" value="Unassembled WGS sequence"/>
</dbReference>
<evidence type="ECO:0000256" key="1">
    <source>
        <dbReference type="ARBA" id="ARBA00022559"/>
    </source>
</evidence>
<keyword evidence="2 6" id="KW-0049">Antioxidant</keyword>
<keyword evidence="9" id="KW-1185">Reference proteome</keyword>
<evidence type="ECO:0000256" key="5">
    <source>
        <dbReference type="ARBA" id="ARBA00023284"/>
    </source>
</evidence>